<comment type="catalytic activity">
    <reaction evidence="13">
        <text>a 1,2-diacyl-sn-glycerol + H2O = a 2-acylglycerol + a fatty acid + H(+)</text>
        <dbReference type="Rhea" id="RHEA:33275"/>
        <dbReference type="ChEBI" id="CHEBI:15377"/>
        <dbReference type="ChEBI" id="CHEBI:15378"/>
        <dbReference type="ChEBI" id="CHEBI:17389"/>
        <dbReference type="ChEBI" id="CHEBI:17815"/>
        <dbReference type="ChEBI" id="CHEBI:28868"/>
        <dbReference type="EC" id="3.1.1.116"/>
    </reaction>
    <physiologicalReaction direction="left-to-right" evidence="13">
        <dbReference type="Rhea" id="RHEA:33276"/>
    </physiologicalReaction>
</comment>
<evidence type="ECO:0000256" key="13">
    <source>
        <dbReference type="ARBA" id="ARBA00024531"/>
    </source>
</evidence>
<dbReference type="GO" id="GO:0005737">
    <property type="term" value="C:cytoplasm"/>
    <property type="evidence" value="ECO:0007669"/>
    <property type="project" value="TreeGrafter"/>
</dbReference>
<evidence type="ECO:0000256" key="2">
    <source>
        <dbReference type="ARBA" id="ARBA00004651"/>
    </source>
</evidence>
<dbReference type="Proteomes" id="UP000749559">
    <property type="component" value="Unassembled WGS sequence"/>
</dbReference>
<evidence type="ECO:0000256" key="5">
    <source>
        <dbReference type="ARBA" id="ARBA00022692"/>
    </source>
</evidence>
<feature type="compositionally biased region" description="Low complexity" evidence="15">
    <location>
        <begin position="262"/>
        <end position="274"/>
    </location>
</feature>
<keyword evidence="19" id="KW-1185">Reference proteome</keyword>
<evidence type="ECO:0000256" key="10">
    <source>
        <dbReference type="ARBA" id="ARBA00022989"/>
    </source>
</evidence>
<keyword evidence="6" id="KW-0479">Metal-binding</keyword>
<dbReference type="CDD" id="cd00519">
    <property type="entry name" value="Lipase_3"/>
    <property type="match status" value="1"/>
</dbReference>
<feature type="domain" description="Fungal lipase-type" evidence="17">
    <location>
        <begin position="429"/>
        <end position="558"/>
    </location>
</feature>
<feature type="region of interest" description="Disordered" evidence="15">
    <location>
        <begin position="254"/>
        <end position="284"/>
    </location>
</feature>
<dbReference type="GO" id="GO:0022008">
    <property type="term" value="P:neurogenesis"/>
    <property type="evidence" value="ECO:0007669"/>
    <property type="project" value="TreeGrafter"/>
</dbReference>
<dbReference type="GO" id="GO:0019369">
    <property type="term" value="P:arachidonate metabolic process"/>
    <property type="evidence" value="ECO:0007669"/>
    <property type="project" value="TreeGrafter"/>
</dbReference>
<dbReference type="InterPro" id="IPR002921">
    <property type="entry name" value="Fungal_lipase-type"/>
</dbReference>
<evidence type="ECO:0000256" key="6">
    <source>
        <dbReference type="ARBA" id="ARBA00022723"/>
    </source>
</evidence>
<evidence type="ECO:0000256" key="3">
    <source>
        <dbReference type="ARBA" id="ARBA00022475"/>
    </source>
</evidence>
<comment type="cofactor">
    <cofactor evidence="1">
        <name>Ca(2+)</name>
        <dbReference type="ChEBI" id="CHEBI:29108"/>
    </cofactor>
</comment>
<organism evidence="18 19">
    <name type="scientific">Owenia fusiformis</name>
    <name type="common">Polychaete worm</name>
    <dbReference type="NCBI Taxonomy" id="6347"/>
    <lineage>
        <taxon>Eukaryota</taxon>
        <taxon>Metazoa</taxon>
        <taxon>Spiralia</taxon>
        <taxon>Lophotrochozoa</taxon>
        <taxon>Annelida</taxon>
        <taxon>Polychaeta</taxon>
        <taxon>Sedentaria</taxon>
        <taxon>Canalipalpata</taxon>
        <taxon>Sabellida</taxon>
        <taxon>Oweniida</taxon>
        <taxon>Oweniidae</taxon>
        <taxon>Owenia</taxon>
    </lineage>
</organism>
<evidence type="ECO:0000313" key="18">
    <source>
        <dbReference type="EMBL" id="CAH1794989.1"/>
    </source>
</evidence>
<dbReference type="GO" id="GO:0005886">
    <property type="term" value="C:plasma membrane"/>
    <property type="evidence" value="ECO:0007669"/>
    <property type="project" value="UniProtKB-SubCell"/>
</dbReference>
<evidence type="ECO:0000256" key="4">
    <source>
        <dbReference type="ARBA" id="ARBA00022553"/>
    </source>
</evidence>
<evidence type="ECO:0000256" key="14">
    <source>
        <dbReference type="ARBA" id="ARBA00026104"/>
    </source>
</evidence>
<comment type="caution">
    <text evidence="18">The sequence shown here is derived from an EMBL/GenBank/DDBJ whole genome shotgun (WGS) entry which is preliminary data.</text>
</comment>
<dbReference type="GO" id="GO:0046340">
    <property type="term" value="P:diacylglycerol catabolic process"/>
    <property type="evidence" value="ECO:0007669"/>
    <property type="project" value="TreeGrafter"/>
</dbReference>
<evidence type="ECO:0000256" key="7">
    <source>
        <dbReference type="ARBA" id="ARBA00022801"/>
    </source>
</evidence>
<evidence type="ECO:0000256" key="8">
    <source>
        <dbReference type="ARBA" id="ARBA00022837"/>
    </source>
</evidence>
<evidence type="ECO:0000259" key="17">
    <source>
        <dbReference type="Pfam" id="PF01764"/>
    </source>
</evidence>
<dbReference type="GO" id="GO:0004806">
    <property type="term" value="F:triacylglycerol lipase activity"/>
    <property type="evidence" value="ECO:0007669"/>
    <property type="project" value="TreeGrafter"/>
</dbReference>
<proteinExistence type="predicted"/>
<dbReference type="AlphaFoldDB" id="A0A8S4PKY8"/>
<dbReference type="SUPFAM" id="SSF53474">
    <property type="entry name" value="alpha/beta-Hydrolases"/>
    <property type="match status" value="1"/>
</dbReference>
<dbReference type="OrthoDB" id="438440at2759"/>
<dbReference type="PANTHER" id="PTHR45792">
    <property type="entry name" value="DIACYLGLYCEROL LIPASE HOMOLOG-RELATED"/>
    <property type="match status" value="1"/>
</dbReference>
<feature type="non-terminal residue" evidence="18">
    <location>
        <position position="1"/>
    </location>
</feature>
<dbReference type="PANTHER" id="PTHR45792:SF2">
    <property type="entry name" value="DIACYLGLYCEROL LIPASE-BETA"/>
    <property type="match status" value="1"/>
</dbReference>
<comment type="subcellular location">
    <subcellularLocation>
        <location evidence="2">Cell membrane</location>
        <topology evidence="2">Multi-pass membrane protein</topology>
    </subcellularLocation>
</comment>
<dbReference type="EMBL" id="CAIIXF020000009">
    <property type="protein sequence ID" value="CAH1794989.1"/>
    <property type="molecule type" value="Genomic_DNA"/>
</dbReference>
<evidence type="ECO:0000256" key="15">
    <source>
        <dbReference type="SAM" id="MobiDB-lite"/>
    </source>
</evidence>
<dbReference type="InterPro" id="IPR029058">
    <property type="entry name" value="AB_hydrolase_fold"/>
</dbReference>
<feature type="transmembrane region" description="Helical" evidence="16">
    <location>
        <begin position="18"/>
        <end position="42"/>
    </location>
</feature>
<accession>A0A8S4PKY8</accession>
<evidence type="ECO:0000256" key="16">
    <source>
        <dbReference type="SAM" id="Phobius"/>
    </source>
</evidence>
<keyword evidence="3" id="KW-1003">Cell membrane</keyword>
<keyword evidence="11" id="KW-0443">Lipid metabolism</keyword>
<keyword evidence="7" id="KW-0378">Hydrolase</keyword>
<dbReference type="EC" id="3.1.1.116" evidence="14"/>
<protein>
    <recommendedName>
        <fullName evidence="14">sn-1-specific diacylglycerol lipase</fullName>
        <ecNumber evidence="14">3.1.1.116</ecNumber>
    </recommendedName>
</protein>
<keyword evidence="4" id="KW-0597">Phosphoprotein</keyword>
<dbReference type="Gene3D" id="3.40.50.1820">
    <property type="entry name" value="alpha/beta hydrolase"/>
    <property type="match status" value="1"/>
</dbReference>
<feature type="transmembrane region" description="Helical" evidence="16">
    <location>
        <begin position="54"/>
        <end position="81"/>
    </location>
</feature>
<name>A0A8S4PKY8_OWEFU</name>
<keyword evidence="10 16" id="KW-1133">Transmembrane helix</keyword>
<feature type="transmembrane region" description="Helical" evidence="16">
    <location>
        <begin position="136"/>
        <end position="156"/>
    </location>
</feature>
<keyword evidence="5 16" id="KW-0812">Transmembrane</keyword>
<evidence type="ECO:0000256" key="9">
    <source>
        <dbReference type="ARBA" id="ARBA00022963"/>
    </source>
</evidence>
<keyword evidence="8" id="KW-0106">Calcium</keyword>
<evidence type="ECO:0000256" key="1">
    <source>
        <dbReference type="ARBA" id="ARBA00001913"/>
    </source>
</evidence>
<keyword evidence="12 16" id="KW-0472">Membrane</keyword>
<dbReference type="GO" id="GO:0046872">
    <property type="term" value="F:metal ion binding"/>
    <property type="evidence" value="ECO:0007669"/>
    <property type="project" value="UniProtKB-KW"/>
</dbReference>
<dbReference type="InterPro" id="IPR052214">
    <property type="entry name" value="DAG_Lipase-Related"/>
</dbReference>
<evidence type="ECO:0000256" key="12">
    <source>
        <dbReference type="ARBA" id="ARBA00023136"/>
    </source>
</evidence>
<reference evidence="18" key="1">
    <citation type="submission" date="2022-03" db="EMBL/GenBank/DDBJ databases">
        <authorList>
            <person name="Martin C."/>
        </authorList>
    </citation>
    <scope>NUCLEOTIDE SEQUENCE</scope>
</reference>
<evidence type="ECO:0000313" key="19">
    <source>
        <dbReference type="Proteomes" id="UP000749559"/>
    </source>
</evidence>
<dbReference type="Pfam" id="PF01764">
    <property type="entry name" value="Lipase_3"/>
    <property type="match status" value="1"/>
</dbReference>
<sequence>MPALVVFNRRWRIGSDDLVVPSFVEFVVRLAWLVVISIVFSLHRDAFDCAGGPLLHVFYIGTLTLISIHEVLLMIIMYISLQGTIIDTRPRHHMPKMVYTKALLHLPEVAWICMGTYWAFDDSVDCDVDVTNTVKVLVVTVWVCLFLELVGLIVVFDPFGGNSHVVSNPSTPRDLEEGDTETVMHQAGSRFKKMWQMRCKYLCCCCVGCDEHSQNAFSDVGQLFAEFFSEEVDLTPTDIAAGFILLKEEQDSRPKTLRSIAQRSQPTSTSTSIPPQVPEGGATSQRLENNGIKPWMNIQALAHYMKFAQAAYGWPLFMFGHLVTGPCRLYKECRYSDKYLRVREPIHVRWERWKENVDAFFAQNPNERCCTCPSPPEHIRNDNFCACHTAAILKTSQVDYEDIVFISLHNKIYEIPFFVALDHKGQSVVVAIRGTLSLRDVMTDLTAECDTIEIDGVSGALGHKGMIQAACYVKRKLERDRILDIAFHRGQGYKLVITGHSLGAGAAAILSILLKPQYPDLMCYAYSPPGGLLCQSTAKFTEDFVCSVVLNEDIVPRLGIVTMEKLKVKVLKIIKDCNKPKHKIMTGACTNVICAVTRDNSDDGSTTSLLSSSSRDSPRYDSIVTHFQESLQSAIVNSGQSRVTNQRLWPPGKIFYIEEADKSSSWCGTPSYLPHWAEMEDFSDIIVSPSMIMDHMPDAVSKALDILAERNQMPS</sequence>
<gene>
    <name evidence="18" type="ORF">OFUS_LOCUS19590</name>
</gene>
<evidence type="ECO:0000256" key="11">
    <source>
        <dbReference type="ARBA" id="ARBA00023098"/>
    </source>
</evidence>
<keyword evidence="9" id="KW-0442">Lipid degradation</keyword>